<accession>A0ABY7DP47</accession>
<proteinExistence type="predicted"/>
<gene>
    <name evidence="3" type="ORF">MAR_022498</name>
</gene>
<dbReference type="EMBL" id="CP111014">
    <property type="protein sequence ID" value="WAQ98125.1"/>
    <property type="molecule type" value="Genomic_DNA"/>
</dbReference>
<feature type="region of interest" description="Disordered" evidence="2">
    <location>
        <begin position="322"/>
        <end position="685"/>
    </location>
</feature>
<feature type="compositionally biased region" description="Basic and acidic residues" evidence="2">
    <location>
        <begin position="600"/>
        <end position="609"/>
    </location>
</feature>
<feature type="compositionally biased region" description="Polar residues" evidence="2">
    <location>
        <begin position="590"/>
        <end position="599"/>
    </location>
</feature>
<feature type="compositionally biased region" description="Polar residues" evidence="2">
    <location>
        <begin position="412"/>
        <end position="437"/>
    </location>
</feature>
<dbReference type="Proteomes" id="UP001164746">
    <property type="component" value="Chromosome 3"/>
</dbReference>
<feature type="coiled-coil region" evidence="1">
    <location>
        <begin position="77"/>
        <end position="185"/>
    </location>
</feature>
<evidence type="ECO:0000256" key="2">
    <source>
        <dbReference type="SAM" id="MobiDB-lite"/>
    </source>
</evidence>
<protein>
    <submittedName>
        <fullName evidence="3">Uncharacterized protein</fullName>
    </submittedName>
</protein>
<feature type="compositionally biased region" description="Polar residues" evidence="2">
    <location>
        <begin position="637"/>
        <end position="649"/>
    </location>
</feature>
<evidence type="ECO:0000256" key="1">
    <source>
        <dbReference type="SAM" id="Coils"/>
    </source>
</evidence>
<feature type="compositionally biased region" description="Acidic residues" evidence="2">
    <location>
        <begin position="350"/>
        <end position="362"/>
    </location>
</feature>
<name>A0ABY7DP47_MYAAR</name>
<feature type="compositionally biased region" description="Basic and acidic residues" evidence="2">
    <location>
        <begin position="399"/>
        <end position="410"/>
    </location>
</feature>
<evidence type="ECO:0000313" key="4">
    <source>
        <dbReference type="Proteomes" id="UP001164746"/>
    </source>
</evidence>
<feature type="compositionally biased region" description="Basic and acidic residues" evidence="2">
    <location>
        <begin position="673"/>
        <end position="685"/>
    </location>
</feature>
<feature type="compositionally biased region" description="Basic and acidic residues" evidence="2">
    <location>
        <begin position="438"/>
        <end position="464"/>
    </location>
</feature>
<feature type="compositionally biased region" description="Basic and acidic residues" evidence="2">
    <location>
        <begin position="516"/>
        <end position="530"/>
    </location>
</feature>
<keyword evidence="4" id="KW-1185">Reference proteome</keyword>
<reference evidence="3" key="1">
    <citation type="submission" date="2022-11" db="EMBL/GenBank/DDBJ databases">
        <title>Centuries of genome instability and evolution in soft-shell clam transmissible cancer (bioRxiv).</title>
        <authorList>
            <person name="Hart S.F.M."/>
            <person name="Yonemitsu M.A."/>
            <person name="Giersch R.M."/>
            <person name="Beal B.F."/>
            <person name="Arriagada G."/>
            <person name="Davis B.W."/>
            <person name="Ostrander E.A."/>
            <person name="Goff S.P."/>
            <person name="Metzger M.J."/>
        </authorList>
    </citation>
    <scope>NUCLEOTIDE SEQUENCE</scope>
    <source>
        <strain evidence="3">MELC-2E11</strain>
        <tissue evidence="3">Siphon/mantle</tissue>
    </source>
</reference>
<feature type="region of interest" description="Disordered" evidence="2">
    <location>
        <begin position="1"/>
        <end position="29"/>
    </location>
</feature>
<feature type="compositionally biased region" description="Basic and acidic residues" evidence="2">
    <location>
        <begin position="650"/>
        <end position="659"/>
    </location>
</feature>
<feature type="compositionally biased region" description="Basic and acidic residues" evidence="2">
    <location>
        <begin position="538"/>
        <end position="553"/>
    </location>
</feature>
<feature type="compositionally biased region" description="Polar residues" evidence="2">
    <location>
        <begin position="554"/>
        <end position="572"/>
    </location>
</feature>
<feature type="non-terminal residue" evidence="3">
    <location>
        <position position="685"/>
    </location>
</feature>
<sequence length="685" mass="77746">MTKRNKRRNNRGPKSWGKNKEKSNNGMEALSETSKASISWKPSFSWIPLLFWGTLELFSFWKHWPFNKSKQTLPITIKEAETIEDKMEAQKRKFETMLAEKDARIDDSDKKLKITEEQKDNDIKQLMMENQNLDSKQKQTEKILRDTKKELDDAEANTKQRDDQIKHLQMEKGKLDSTLKQTERDKTILNNELSKPEKRSGGRKARCTTKESYIFCKDEVEKSWNVVSTWFLDDDLPKVQQMRKALKDGRKAKAWKLIPDIEKKYTSYIESVCRHEPLKKLLSIEDIRKYMALCLKLTLLMNANDPPVYLECSGWKPIRDREEEDKDLQKSENSGDELPNNGEQPNSQDDKDEEKETAETTETDSSSQDITPDDMDQDEGQKIEKQPEGKSNENPSSTESKERLEKKDGTESNENVETGSCQQGDAPTGNDDSGQDSINKDKENKDNAQDIATEKDLSQIKESNDELSPSTNAGVNEDAGEEMVVNNGHGNAESSSLNKLVEDPMDQGNSQNAGFSDERRINEIDHECKNNENPSSTESKERFEKKDETECNKNLETGSCQQGDAPTGNDDSGFSDERRNNEIDHECKNNENPNSAETTKPSENKERTDSNANKQPENGERGETVADAVEVNGDSDPASSPTNDENGTTRLEEEKDKLKTNSPSSGCENDNDDSSKICGRELRNE</sequence>
<feature type="compositionally biased region" description="Basic and acidic residues" evidence="2">
    <location>
        <begin position="575"/>
        <end position="589"/>
    </location>
</feature>
<evidence type="ECO:0000313" key="3">
    <source>
        <dbReference type="EMBL" id="WAQ98125.1"/>
    </source>
</evidence>
<keyword evidence="1" id="KW-0175">Coiled coil</keyword>
<organism evidence="3 4">
    <name type="scientific">Mya arenaria</name>
    <name type="common">Soft-shell clam</name>
    <dbReference type="NCBI Taxonomy" id="6604"/>
    <lineage>
        <taxon>Eukaryota</taxon>
        <taxon>Metazoa</taxon>
        <taxon>Spiralia</taxon>
        <taxon>Lophotrochozoa</taxon>
        <taxon>Mollusca</taxon>
        <taxon>Bivalvia</taxon>
        <taxon>Autobranchia</taxon>
        <taxon>Heteroconchia</taxon>
        <taxon>Euheterodonta</taxon>
        <taxon>Imparidentia</taxon>
        <taxon>Neoheterodontei</taxon>
        <taxon>Myida</taxon>
        <taxon>Myoidea</taxon>
        <taxon>Myidae</taxon>
        <taxon>Mya</taxon>
    </lineage>
</organism>
<feature type="compositionally biased region" description="Basic and acidic residues" evidence="2">
    <location>
        <begin position="379"/>
        <end position="391"/>
    </location>
</feature>
<feature type="compositionally biased region" description="Polar residues" evidence="2">
    <location>
        <begin position="488"/>
        <end position="498"/>
    </location>
</feature>
<feature type="compositionally biased region" description="Basic residues" evidence="2">
    <location>
        <begin position="1"/>
        <end position="11"/>
    </location>
</feature>